<protein>
    <submittedName>
        <fullName evidence="1">Uncharacterized protein</fullName>
    </submittedName>
</protein>
<gene>
    <name evidence="1" type="ORF">SDC9_149341</name>
</gene>
<proteinExistence type="predicted"/>
<accession>A0A645EJD6</accession>
<reference evidence="1" key="1">
    <citation type="submission" date="2019-08" db="EMBL/GenBank/DDBJ databases">
        <authorList>
            <person name="Kucharzyk K."/>
            <person name="Murdoch R.W."/>
            <person name="Higgins S."/>
            <person name="Loffler F."/>
        </authorList>
    </citation>
    <scope>NUCLEOTIDE SEQUENCE</scope>
</reference>
<sequence length="200" mass="22143">MIGIDGTEKQLYIFIQPAALFIFHHISITHVDLAFDLERLSHELLILFADRQPFLQVGSPVNHTLLDPVAVGSAPGAEVTEVERSFSCFREMYPAWGIIGAELAGGNHFFPAVQHPAEILGAGKEIVNFCFGVIDGDGLAVRKIRLRGYLQSVGLDAGLPPGKLYRQSFNDLLGMNTVCVGRCSAFRDHLPPVRFQHRYR</sequence>
<dbReference type="AlphaFoldDB" id="A0A645EJD6"/>
<dbReference type="EMBL" id="VSSQ01048087">
    <property type="protein sequence ID" value="MPN02128.1"/>
    <property type="molecule type" value="Genomic_DNA"/>
</dbReference>
<evidence type="ECO:0000313" key="1">
    <source>
        <dbReference type="EMBL" id="MPN02128.1"/>
    </source>
</evidence>
<name>A0A645EJD6_9ZZZZ</name>
<comment type="caution">
    <text evidence="1">The sequence shown here is derived from an EMBL/GenBank/DDBJ whole genome shotgun (WGS) entry which is preliminary data.</text>
</comment>
<organism evidence="1">
    <name type="scientific">bioreactor metagenome</name>
    <dbReference type="NCBI Taxonomy" id="1076179"/>
    <lineage>
        <taxon>unclassified sequences</taxon>
        <taxon>metagenomes</taxon>
        <taxon>ecological metagenomes</taxon>
    </lineage>
</organism>